<feature type="domain" description="GST N-terminal" evidence="4">
    <location>
        <begin position="2"/>
        <end position="81"/>
    </location>
</feature>
<evidence type="ECO:0000259" key="4">
    <source>
        <dbReference type="PROSITE" id="PS50404"/>
    </source>
</evidence>
<dbReference type="GO" id="GO:0004364">
    <property type="term" value="F:glutathione transferase activity"/>
    <property type="evidence" value="ECO:0007669"/>
    <property type="project" value="UniProtKB-EC"/>
</dbReference>
<name>A0A2T9YYE4_9FUNG</name>
<comment type="caution">
    <text evidence="6">The sequence shown here is derived from an EMBL/GenBank/DDBJ whole genome shotgun (WGS) entry which is preliminary data.</text>
</comment>
<dbReference type="Gene3D" id="3.40.30.10">
    <property type="entry name" value="Glutaredoxin"/>
    <property type="match status" value="1"/>
</dbReference>
<dbReference type="GO" id="GO:0006749">
    <property type="term" value="P:glutathione metabolic process"/>
    <property type="evidence" value="ECO:0007669"/>
    <property type="project" value="TreeGrafter"/>
</dbReference>
<dbReference type="AlphaFoldDB" id="A0A2T9YYE4"/>
<dbReference type="Proteomes" id="UP000245699">
    <property type="component" value="Unassembled WGS sequence"/>
</dbReference>
<dbReference type="InterPro" id="IPR036282">
    <property type="entry name" value="Glutathione-S-Trfase_C_sf"/>
</dbReference>
<feature type="domain" description="GST C-terminal" evidence="5">
    <location>
        <begin position="83"/>
        <end position="204"/>
    </location>
</feature>
<dbReference type="OrthoDB" id="414243at2759"/>
<proteinExistence type="predicted"/>
<dbReference type="PANTHER" id="PTHR11571:SF224">
    <property type="entry name" value="HEMATOPOIETIC PROSTAGLANDIN D SYNTHASE"/>
    <property type="match status" value="1"/>
</dbReference>
<organism evidence="6 7">
    <name type="scientific">Furculomyces boomerangus</name>
    <dbReference type="NCBI Taxonomy" id="61424"/>
    <lineage>
        <taxon>Eukaryota</taxon>
        <taxon>Fungi</taxon>
        <taxon>Fungi incertae sedis</taxon>
        <taxon>Zoopagomycota</taxon>
        <taxon>Kickxellomycotina</taxon>
        <taxon>Harpellomycetes</taxon>
        <taxon>Harpellales</taxon>
        <taxon>Harpellaceae</taxon>
        <taxon>Furculomyces</taxon>
    </lineage>
</organism>
<dbReference type="PROSITE" id="PS50405">
    <property type="entry name" value="GST_CTER"/>
    <property type="match status" value="1"/>
</dbReference>
<dbReference type="PROSITE" id="PS50404">
    <property type="entry name" value="GST_NTER"/>
    <property type="match status" value="1"/>
</dbReference>
<evidence type="ECO:0000259" key="5">
    <source>
        <dbReference type="PROSITE" id="PS50405"/>
    </source>
</evidence>
<keyword evidence="2" id="KW-0808">Transferase</keyword>
<evidence type="ECO:0000313" key="7">
    <source>
        <dbReference type="Proteomes" id="UP000245699"/>
    </source>
</evidence>
<dbReference type="SUPFAM" id="SSF52833">
    <property type="entry name" value="Thioredoxin-like"/>
    <property type="match status" value="1"/>
</dbReference>
<evidence type="ECO:0000256" key="1">
    <source>
        <dbReference type="ARBA" id="ARBA00012452"/>
    </source>
</evidence>
<reference evidence="6 7" key="1">
    <citation type="journal article" date="2018" name="MBio">
        <title>Comparative Genomics Reveals the Core Gene Toolbox for the Fungus-Insect Symbiosis.</title>
        <authorList>
            <person name="Wang Y."/>
            <person name="Stata M."/>
            <person name="Wang W."/>
            <person name="Stajich J.E."/>
            <person name="White M.M."/>
            <person name="Moncalvo J.M."/>
        </authorList>
    </citation>
    <scope>NUCLEOTIDE SEQUENCE [LARGE SCALE GENOMIC DNA]</scope>
    <source>
        <strain evidence="6 7">AUS-77-4</strain>
    </source>
</reference>
<dbReference type="PANTHER" id="PTHR11571">
    <property type="entry name" value="GLUTATHIONE S-TRANSFERASE"/>
    <property type="match status" value="1"/>
</dbReference>
<dbReference type="Gene3D" id="1.20.1050.10">
    <property type="match status" value="1"/>
</dbReference>
<dbReference type="InterPro" id="IPR004046">
    <property type="entry name" value="GST_C"/>
</dbReference>
<protein>
    <recommendedName>
        <fullName evidence="1">glutathione transferase</fullName>
        <ecNumber evidence="1">2.5.1.18</ecNumber>
    </recommendedName>
</protein>
<dbReference type="InterPro" id="IPR050213">
    <property type="entry name" value="GST_superfamily"/>
</dbReference>
<dbReference type="STRING" id="61424.A0A2T9YYE4"/>
<dbReference type="SUPFAM" id="SSF47616">
    <property type="entry name" value="GST C-terminal domain-like"/>
    <property type="match status" value="1"/>
</dbReference>
<evidence type="ECO:0000256" key="3">
    <source>
        <dbReference type="ARBA" id="ARBA00047960"/>
    </source>
</evidence>
<dbReference type="Pfam" id="PF14497">
    <property type="entry name" value="GST_C_3"/>
    <property type="match status" value="1"/>
</dbReference>
<accession>A0A2T9YYE4</accession>
<dbReference type="SFLD" id="SFLDS00019">
    <property type="entry name" value="Glutathione_Transferase_(cytos"/>
    <property type="match status" value="1"/>
</dbReference>
<dbReference type="InterPro" id="IPR004045">
    <property type="entry name" value="Glutathione_S-Trfase_N"/>
</dbReference>
<sequence length="206" mass="23297">MSSYKVAYFPLSARAQVTRCILSLSGANWSDRVPNWPAEKSEMPFTQLPLLEETRPDGSEFKLAESSSIERYLSNKFGLLPSNEYERATCDMLAMQMKDVFDSYLAYAFGGKSQEALDNLTKKVNLLISKHEPILAASKSGHYFGDSITYPDLYLYTIYAQFCERGVPNLINSENAPHMIKLVKMIHSNPKIDPSSQHQAEVDFHL</sequence>
<evidence type="ECO:0000313" key="6">
    <source>
        <dbReference type="EMBL" id="PVU97339.1"/>
    </source>
</evidence>
<comment type="catalytic activity">
    <reaction evidence="3">
        <text>RX + glutathione = an S-substituted glutathione + a halide anion + H(+)</text>
        <dbReference type="Rhea" id="RHEA:16437"/>
        <dbReference type="ChEBI" id="CHEBI:15378"/>
        <dbReference type="ChEBI" id="CHEBI:16042"/>
        <dbReference type="ChEBI" id="CHEBI:17792"/>
        <dbReference type="ChEBI" id="CHEBI:57925"/>
        <dbReference type="ChEBI" id="CHEBI:90779"/>
        <dbReference type="EC" id="2.5.1.18"/>
    </reaction>
</comment>
<gene>
    <name evidence="6" type="ORF">BB559_002072</name>
</gene>
<evidence type="ECO:0000256" key="2">
    <source>
        <dbReference type="ARBA" id="ARBA00022679"/>
    </source>
</evidence>
<dbReference type="InterPro" id="IPR040079">
    <property type="entry name" value="Glutathione_S-Trfase"/>
</dbReference>
<keyword evidence="7" id="KW-1185">Reference proteome</keyword>
<dbReference type="InterPro" id="IPR010987">
    <property type="entry name" value="Glutathione-S-Trfase_C-like"/>
</dbReference>
<dbReference type="EMBL" id="MBFT01000111">
    <property type="protein sequence ID" value="PVU97339.1"/>
    <property type="molecule type" value="Genomic_DNA"/>
</dbReference>
<dbReference type="EC" id="2.5.1.18" evidence="1"/>
<dbReference type="InterPro" id="IPR036249">
    <property type="entry name" value="Thioredoxin-like_sf"/>
</dbReference>